<sequence length="246" mass="28554">MPTCYAILNHPTIENLMAYRLLNHFKDQRGFIIYDFETLSDQVMKNITDQTSLLSQLSKLSIASTEVYLNNDKPVKFGINAKSYELVKRHYTLFDKLANDYQEQLEIYGLPSNSSFVHLWLAQTFVSAEQIYQSMKYDNENIPFDKCVKVLGWNSSRFDIALQCDALDCELWSMSIPNGDLNNTKSITTCVKDDMNHVDSNGFRGDKSSQEDNGILPYEIVNTKNWKEIIMKTEPFEYEDYKLQLK</sequence>
<name>A0A5J4WWH0_9EUKA</name>
<accession>A0A5J4WWH0</accession>
<reference evidence="1 2" key="1">
    <citation type="submission" date="2019-03" db="EMBL/GenBank/DDBJ databases">
        <title>Single cell metagenomics reveals metabolic interactions within the superorganism composed of flagellate Streblomastix strix and complex community of Bacteroidetes bacteria on its surface.</title>
        <authorList>
            <person name="Treitli S.C."/>
            <person name="Kolisko M."/>
            <person name="Husnik F."/>
            <person name="Keeling P."/>
            <person name="Hampl V."/>
        </authorList>
    </citation>
    <scope>NUCLEOTIDE SEQUENCE [LARGE SCALE GENOMIC DNA]</scope>
    <source>
        <strain evidence="1">ST1C</strain>
    </source>
</reference>
<evidence type="ECO:0000313" key="1">
    <source>
        <dbReference type="EMBL" id="KAA6399387.1"/>
    </source>
</evidence>
<organism evidence="1 2">
    <name type="scientific">Streblomastix strix</name>
    <dbReference type="NCBI Taxonomy" id="222440"/>
    <lineage>
        <taxon>Eukaryota</taxon>
        <taxon>Metamonada</taxon>
        <taxon>Preaxostyla</taxon>
        <taxon>Oxymonadida</taxon>
        <taxon>Streblomastigidae</taxon>
        <taxon>Streblomastix</taxon>
    </lineage>
</organism>
<gene>
    <name evidence="1" type="ORF">EZS28_005084</name>
</gene>
<protein>
    <submittedName>
        <fullName evidence="1">Uncharacterized protein</fullName>
    </submittedName>
</protein>
<comment type="caution">
    <text evidence="1">The sequence shown here is derived from an EMBL/GenBank/DDBJ whole genome shotgun (WGS) entry which is preliminary data.</text>
</comment>
<dbReference type="EMBL" id="SNRW01000764">
    <property type="protein sequence ID" value="KAA6399387.1"/>
    <property type="molecule type" value="Genomic_DNA"/>
</dbReference>
<dbReference type="AlphaFoldDB" id="A0A5J4WWH0"/>
<evidence type="ECO:0000313" key="2">
    <source>
        <dbReference type="Proteomes" id="UP000324800"/>
    </source>
</evidence>
<dbReference type="Proteomes" id="UP000324800">
    <property type="component" value="Unassembled WGS sequence"/>
</dbReference>
<proteinExistence type="predicted"/>